<evidence type="ECO:0000313" key="8">
    <source>
        <dbReference type="Proteomes" id="UP000030125"/>
    </source>
</evidence>
<keyword evidence="5" id="KW-0949">S-adenosyl-L-methionine</keyword>
<protein>
    <recommendedName>
        <fullName evidence="6">Tetrapyrrole methylase domain-containing protein</fullName>
    </recommendedName>
</protein>
<dbReference type="PANTHER" id="PTHR46111">
    <property type="entry name" value="RIBOSOMAL RNA SMALL SUBUNIT METHYLTRANSFERASE I"/>
    <property type="match status" value="1"/>
</dbReference>
<dbReference type="Proteomes" id="UP000030125">
    <property type="component" value="Unassembled WGS sequence"/>
</dbReference>
<evidence type="ECO:0000313" key="7">
    <source>
        <dbReference type="EMBL" id="KGN83241.1"/>
    </source>
</evidence>
<comment type="caution">
    <text evidence="7">The sequence shown here is derived from an EMBL/GenBank/DDBJ whole genome shotgun (WGS) entry which is preliminary data.</text>
</comment>
<dbReference type="PIRSF" id="PIRSF005917">
    <property type="entry name" value="MTase_YraL"/>
    <property type="match status" value="1"/>
</dbReference>
<evidence type="ECO:0000256" key="1">
    <source>
        <dbReference type="ARBA" id="ARBA00022490"/>
    </source>
</evidence>
<keyword evidence="4" id="KW-0808">Transferase</keyword>
<dbReference type="RefSeq" id="WP_036849811.1">
    <property type="nucleotide sequence ID" value="NZ_JQJD01000001.1"/>
</dbReference>
<dbReference type="eggNOG" id="COG0313">
    <property type="taxonomic scope" value="Bacteria"/>
</dbReference>
<dbReference type="STRING" id="36874.HQ34_08290"/>
<evidence type="ECO:0000259" key="6">
    <source>
        <dbReference type="Pfam" id="PF00590"/>
    </source>
</evidence>
<dbReference type="GO" id="GO:0032259">
    <property type="term" value="P:methylation"/>
    <property type="evidence" value="ECO:0007669"/>
    <property type="project" value="UniProtKB-KW"/>
</dbReference>
<dbReference type="Gene3D" id="3.40.1010.10">
    <property type="entry name" value="Cobalt-precorrin-4 Transmethylase, Domain 1"/>
    <property type="match status" value="1"/>
</dbReference>
<evidence type="ECO:0000256" key="3">
    <source>
        <dbReference type="ARBA" id="ARBA00022603"/>
    </source>
</evidence>
<dbReference type="CDD" id="cd11649">
    <property type="entry name" value="RsmI_like"/>
    <property type="match status" value="1"/>
</dbReference>
<dbReference type="Pfam" id="PF00590">
    <property type="entry name" value="TP_methylase"/>
    <property type="match status" value="1"/>
</dbReference>
<name>A0A0A2EWH8_PORCN</name>
<dbReference type="InterPro" id="IPR014777">
    <property type="entry name" value="4pyrrole_Mease_sub1"/>
</dbReference>
<gene>
    <name evidence="7" type="ORF">HQ35_00255</name>
</gene>
<dbReference type="SUPFAM" id="SSF53790">
    <property type="entry name" value="Tetrapyrrole methylase"/>
    <property type="match status" value="1"/>
</dbReference>
<keyword evidence="3" id="KW-0489">Methyltransferase</keyword>
<dbReference type="EMBL" id="JQJD01000001">
    <property type="protein sequence ID" value="KGN83241.1"/>
    <property type="molecule type" value="Genomic_DNA"/>
</dbReference>
<evidence type="ECO:0000256" key="2">
    <source>
        <dbReference type="ARBA" id="ARBA00022552"/>
    </source>
</evidence>
<sequence length="236" mass="25992">MTRGRLYLIPISLGDAPVERYQPGENLRILSQLTTFVVENAKTARQYIKSVLPESKISELTIYEVDKHNGYAYPVEVMQALLSGTDVGLMSEAGCPAVADPGSLIVKEAHLKGVQVVPLVGPSSILLSLMASGFSGQRFTFLGYLPIDDKKRKNLFADMAHRVRAYGETQIFIETPYRNDKLIAELCKTLPDAMHLCVAVDLTTAGEEIHRHSIKGWKKVASGISLHKRPAIFLIG</sequence>
<dbReference type="PANTHER" id="PTHR46111:SF2">
    <property type="entry name" value="SAM-DEPENDENT METHYLTRANSFERASE"/>
    <property type="match status" value="1"/>
</dbReference>
<dbReference type="OrthoDB" id="7061662at2"/>
<dbReference type="GO" id="GO:0006364">
    <property type="term" value="P:rRNA processing"/>
    <property type="evidence" value="ECO:0007669"/>
    <property type="project" value="UniProtKB-KW"/>
</dbReference>
<evidence type="ECO:0000256" key="4">
    <source>
        <dbReference type="ARBA" id="ARBA00022679"/>
    </source>
</evidence>
<evidence type="ECO:0000256" key="5">
    <source>
        <dbReference type="ARBA" id="ARBA00022691"/>
    </source>
</evidence>
<proteinExistence type="predicted"/>
<dbReference type="InterPro" id="IPR014776">
    <property type="entry name" value="4pyrrole_Mease_sub2"/>
</dbReference>
<keyword evidence="1" id="KW-0963">Cytoplasm</keyword>
<dbReference type="InterPro" id="IPR035996">
    <property type="entry name" value="4pyrrol_Methylase_sf"/>
</dbReference>
<reference evidence="7 8" key="1">
    <citation type="submission" date="2014-08" db="EMBL/GenBank/DDBJ databases">
        <title>Porphyromonas cangingivalis strain:COT-109_OH1386 Genome sequencing.</title>
        <authorList>
            <person name="Wallis C."/>
            <person name="Deusch O."/>
            <person name="O'Flynn C."/>
            <person name="Davis I."/>
            <person name="Jospin G."/>
            <person name="Darling A.E."/>
            <person name="Coil D.A."/>
            <person name="Alexiev A."/>
            <person name="Horsfall A."/>
            <person name="Kirkwood N."/>
            <person name="Harris S."/>
            <person name="Eisen J.A."/>
        </authorList>
    </citation>
    <scope>NUCLEOTIDE SEQUENCE [LARGE SCALE GENOMIC DNA]</scope>
    <source>
        <strain evidence="8">COT-109 OH1386</strain>
    </source>
</reference>
<dbReference type="Gene3D" id="3.30.950.10">
    <property type="entry name" value="Methyltransferase, Cobalt-precorrin-4 Transmethylase, Domain 2"/>
    <property type="match status" value="1"/>
</dbReference>
<dbReference type="AlphaFoldDB" id="A0A0A2EWH8"/>
<dbReference type="InterPro" id="IPR008189">
    <property type="entry name" value="rRNA_ssu_MeTfrase_I"/>
</dbReference>
<keyword evidence="2" id="KW-0698">rRNA processing</keyword>
<dbReference type="GO" id="GO:0008168">
    <property type="term" value="F:methyltransferase activity"/>
    <property type="evidence" value="ECO:0007669"/>
    <property type="project" value="UniProtKB-KW"/>
</dbReference>
<dbReference type="InterPro" id="IPR000878">
    <property type="entry name" value="4pyrrol_Mease"/>
</dbReference>
<keyword evidence="8" id="KW-1185">Reference proteome</keyword>
<accession>A0A0A2EWH8</accession>
<organism evidence="7 8">
    <name type="scientific">Porphyromonas cangingivalis</name>
    <dbReference type="NCBI Taxonomy" id="36874"/>
    <lineage>
        <taxon>Bacteria</taxon>
        <taxon>Pseudomonadati</taxon>
        <taxon>Bacteroidota</taxon>
        <taxon>Bacteroidia</taxon>
        <taxon>Bacteroidales</taxon>
        <taxon>Porphyromonadaceae</taxon>
        <taxon>Porphyromonas</taxon>
    </lineage>
</organism>
<feature type="domain" description="Tetrapyrrole methylase" evidence="6">
    <location>
        <begin position="76"/>
        <end position="214"/>
    </location>
</feature>